<keyword evidence="1" id="KW-0472">Membrane</keyword>
<organism evidence="2 3">
    <name type="scientific">Chryseolinea soli</name>
    <dbReference type="NCBI Taxonomy" id="2321403"/>
    <lineage>
        <taxon>Bacteria</taxon>
        <taxon>Pseudomonadati</taxon>
        <taxon>Bacteroidota</taxon>
        <taxon>Cytophagia</taxon>
        <taxon>Cytophagales</taxon>
        <taxon>Fulvivirgaceae</taxon>
        <taxon>Chryseolinea</taxon>
    </lineage>
</organism>
<accession>A0A385SXU4</accession>
<dbReference type="AlphaFoldDB" id="A0A385SXU4"/>
<sequence>MLLQRYILISDDMGSFRKEAQDNGTSIIEATFPSQAALKTQITDGKTFDVYIEEDGGTIEYGDAMSPPSGFISLPILMAAFKHNNLRTLGQLISEEGKDDGTISFPDYDQLNKLINTEFKGTANKYNSARVFINVLDKISVTQSLDERMDKTKSFRVKYKVDFYTDPLSFLKKEASKSSGEKKAEINFIHKPIPETSFADYVDYVNERQHYTGTSFESIANGLQANENGIAKVGDLEIIQAGLLSAPRESDESSSVNVGIFDITYSVFYVLFPILVIAILLIINYYVNLALRAIKSGDQTSATAVKAEVVDKMLPFKSDGKFHKLFFYLIFLLVPLIALLTTLIVKYEKFSILSIILYPLAITLVLLFTIRLNKQLLN</sequence>
<evidence type="ECO:0000256" key="1">
    <source>
        <dbReference type="SAM" id="Phobius"/>
    </source>
</evidence>
<dbReference type="Proteomes" id="UP000266183">
    <property type="component" value="Chromosome"/>
</dbReference>
<protein>
    <submittedName>
        <fullName evidence="2">Uncharacterized protein</fullName>
    </submittedName>
</protein>
<feature type="transmembrane region" description="Helical" evidence="1">
    <location>
        <begin position="325"/>
        <end position="344"/>
    </location>
</feature>
<evidence type="ECO:0000313" key="3">
    <source>
        <dbReference type="Proteomes" id="UP000266183"/>
    </source>
</evidence>
<dbReference type="EMBL" id="CP032382">
    <property type="protein sequence ID" value="AYB35191.1"/>
    <property type="molecule type" value="Genomic_DNA"/>
</dbReference>
<dbReference type="KEGG" id="chk:D4L85_33435"/>
<keyword evidence="1" id="KW-1133">Transmembrane helix</keyword>
<keyword evidence="3" id="KW-1185">Reference proteome</keyword>
<reference evidence="3" key="1">
    <citation type="submission" date="2018-09" db="EMBL/GenBank/DDBJ databases">
        <title>Chryseolinea sp. KIS68-18 isolated from soil.</title>
        <authorList>
            <person name="Weon H.-Y."/>
            <person name="Kwon S.-W."/>
            <person name="Lee S.A."/>
        </authorList>
    </citation>
    <scope>NUCLEOTIDE SEQUENCE [LARGE SCALE GENOMIC DNA]</scope>
    <source>
        <strain evidence="3">KIS68-18</strain>
    </source>
</reference>
<feature type="transmembrane region" description="Helical" evidence="1">
    <location>
        <begin position="350"/>
        <end position="370"/>
    </location>
</feature>
<feature type="transmembrane region" description="Helical" evidence="1">
    <location>
        <begin position="267"/>
        <end position="287"/>
    </location>
</feature>
<gene>
    <name evidence="2" type="ORF">D4L85_33435</name>
</gene>
<proteinExistence type="predicted"/>
<evidence type="ECO:0000313" key="2">
    <source>
        <dbReference type="EMBL" id="AYB35191.1"/>
    </source>
</evidence>
<name>A0A385SXU4_9BACT</name>
<keyword evidence="1" id="KW-0812">Transmembrane</keyword>